<dbReference type="Proteomes" id="UP000184526">
    <property type="component" value="Unassembled WGS sequence"/>
</dbReference>
<keyword evidence="5" id="KW-1185">Reference proteome</keyword>
<organism evidence="4 5">
    <name type="scientific">Clostridium collagenovorans DSM 3089</name>
    <dbReference type="NCBI Taxonomy" id="1121306"/>
    <lineage>
        <taxon>Bacteria</taxon>
        <taxon>Bacillati</taxon>
        <taxon>Bacillota</taxon>
        <taxon>Clostridia</taxon>
        <taxon>Eubacteriales</taxon>
        <taxon>Clostridiaceae</taxon>
        <taxon>Clostridium</taxon>
    </lineage>
</organism>
<dbReference type="InterPro" id="IPR014044">
    <property type="entry name" value="CAP_dom"/>
</dbReference>
<gene>
    <name evidence="4" type="ORF">SAMN02745196_02583</name>
</gene>
<evidence type="ECO:0000256" key="1">
    <source>
        <dbReference type="SAM" id="MobiDB-lite"/>
    </source>
</evidence>
<evidence type="ECO:0000259" key="3">
    <source>
        <dbReference type="Pfam" id="PF00188"/>
    </source>
</evidence>
<sequence length="333" mass="36174">MKKKLIAIMLTATIVGGVSTQVYADGPNCTGGNCVSQCSQGNCTTTKGNCQKDCNSVYNEDILLNNKLGNNCDESRIDLSGVGSINDLKGNLKEFISEVHKFINSIMGNNSQGNKPNCESGNCDENSANNNEGDSNGGTENNKPETEKPPVVEAPPVAQEKPQTPPATEKPKPPVAEKPAPPVTENKPTVEKPQTPSNDKFMAAVEKRIFERVNEERAKAGVPALSYNDTMEKYARIKSQDMGDRGYFDHTNPEGQLITAKMQQDGVSYRAWGENIAYIGGMSDATALADSFMNNWMNSPGHRQNILSNNFSSIGAGVYKIGNQVYATQEFYR</sequence>
<feature type="signal peptide" evidence="2">
    <location>
        <begin position="1"/>
        <end position="24"/>
    </location>
</feature>
<dbReference type="Gene3D" id="3.40.33.10">
    <property type="entry name" value="CAP"/>
    <property type="match status" value="1"/>
</dbReference>
<evidence type="ECO:0000313" key="4">
    <source>
        <dbReference type="EMBL" id="SHI05980.1"/>
    </source>
</evidence>
<feature type="domain" description="SCP" evidence="3">
    <location>
        <begin position="211"/>
        <end position="331"/>
    </location>
</feature>
<dbReference type="AlphaFoldDB" id="A0A1M5Y1N8"/>
<dbReference type="PANTHER" id="PTHR31157:SF1">
    <property type="entry name" value="SCP DOMAIN-CONTAINING PROTEIN"/>
    <property type="match status" value="1"/>
</dbReference>
<dbReference type="RefSeq" id="WP_072832428.1">
    <property type="nucleotide sequence ID" value="NZ_FQXP01000011.1"/>
</dbReference>
<evidence type="ECO:0000313" key="5">
    <source>
        <dbReference type="Proteomes" id="UP000184526"/>
    </source>
</evidence>
<name>A0A1M5Y1N8_9CLOT</name>
<dbReference type="EMBL" id="FQXP01000011">
    <property type="protein sequence ID" value="SHI05980.1"/>
    <property type="molecule type" value="Genomic_DNA"/>
</dbReference>
<dbReference type="SUPFAM" id="SSF55797">
    <property type="entry name" value="PR-1-like"/>
    <property type="match status" value="1"/>
</dbReference>
<dbReference type="InterPro" id="IPR035940">
    <property type="entry name" value="CAP_sf"/>
</dbReference>
<dbReference type="Pfam" id="PF00188">
    <property type="entry name" value="CAP"/>
    <property type="match status" value="1"/>
</dbReference>
<accession>A0A1M5Y1N8</accession>
<feature type="compositionally biased region" description="Polar residues" evidence="1">
    <location>
        <begin position="113"/>
        <end position="141"/>
    </location>
</feature>
<feature type="chain" id="PRO_5013336692" evidence="2">
    <location>
        <begin position="25"/>
        <end position="333"/>
    </location>
</feature>
<dbReference type="STRING" id="1121306.SAMN02745196_02583"/>
<dbReference type="CDD" id="cd05379">
    <property type="entry name" value="CAP_bacterial"/>
    <property type="match status" value="1"/>
</dbReference>
<feature type="compositionally biased region" description="Pro residues" evidence="1">
    <location>
        <begin position="173"/>
        <end position="182"/>
    </location>
</feature>
<feature type="compositionally biased region" description="Low complexity" evidence="1">
    <location>
        <begin position="151"/>
        <end position="162"/>
    </location>
</feature>
<reference evidence="4 5" key="1">
    <citation type="submission" date="2016-11" db="EMBL/GenBank/DDBJ databases">
        <authorList>
            <person name="Jaros S."/>
            <person name="Januszkiewicz K."/>
            <person name="Wedrychowicz H."/>
        </authorList>
    </citation>
    <scope>NUCLEOTIDE SEQUENCE [LARGE SCALE GENOMIC DNA]</scope>
    <source>
        <strain evidence="4 5">DSM 3089</strain>
    </source>
</reference>
<evidence type="ECO:0000256" key="2">
    <source>
        <dbReference type="SAM" id="SignalP"/>
    </source>
</evidence>
<proteinExistence type="predicted"/>
<keyword evidence="2" id="KW-0732">Signal</keyword>
<protein>
    <submittedName>
        <fullName evidence="4">Uncharacterized conserved protein YkwD, contains CAP (CSP/antigen 5/PR1) domain</fullName>
    </submittedName>
</protein>
<dbReference type="PANTHER" id="PTHR31157">
    <property type="entry name" value="SCP DOMAIN-CONTAINING PROTEIN"/>
    <property type="match status" value="1"/>
</dbReference>
<feature type="region of interest" description="Disordered" evidence="1">
    <location>
        <begin position="113"/>
        <end position="198"/>
    </location>
</feature>